<dbReference type="SUPFAM" id="SSF56784">
    <property type="entry name" value="HAD-like"/>
    <property type="match status" value="1"/>
</dbReference>
<gene>
    <name evidence="1" type="primary">ybhA</name>
    <name evidence="1" type="ORF">OJF2_13120</name>
</gene>
<dbReference type="EMBL" id="CP042997">
    <property type="protein sequence ID" value="QEH32828.1"/>
    <property type="molecule type" value="Genomic_DNA"/>
</dbReference>
<dbReference type="InterPro" id="IPR000150">
    <property type="entry name" value="Cof"/>
</dbReference>
<name>A0A5B9VX31_9BACT</name>
<dbReference type="Pfam" id="PF08282">
    <property type="entry name" value="Hydrolase_3"/>
    <property type="match status" value="1"/>
</dbReference>
<dbReference type="GO" id="GO:0033883">
    <property type="term" value="F:pyridoxal phosphatase activity"/>
    <property type="evidence" value="ECO:0007669"/>
    <property type="project" value="UniProtKB-EC"/>
</dbReference>
<dbReference type="EC" id="3.1.3.74" evidence="1"/>
<dbReference type="Gene3D" id="3.30.1240.10">
    <property type="match status" value="1"/>
</dbReference>
<keyword evidence="1" id="KW-0378">Hydrolase</keyword>
<dbReference type="PANTHER" id="PTHR10000">
    <property type="entry name" value="PHOSPHOSERINE PHOSPHATASE"/>
    <property type="match status" value="1"/>
</dbReference>
<dbReference type="InterPro" id="IPR023214">
    <property type="entry name" value="HAD_sf"/>
</dbReference>
<dbReference type="Gene3D" id="3.40.50.1000">
    <property type="entry name" value="HAD superfamily/HAD-like"/>
    <property type="match status" value="1"/>
</dbReference>
<dbReference type="RefSeq" id="WP_148592294.1">
    <property type="nucleotide sequence ID" value="NZ_CP042997.1"/>
</dbReference>
<dbReference type="Proteomes" id="UP000324233">
    <property type="component" value="Chromosome"/>
</dbReference>
<proteinExistence type="predicted"/>
<dbReference type="SFLD" id="SFLDG01140">
    <property type="entry name" value="C2.B:_Phosphomannomutase_and_P"/>
    <property type="match status" value="1"/>
</dbReference>
<dbReference type="OrthoDB" id="9790031at2"/>
<sequence length="287" mass="31356">MTTRGRGKYRILALDVDGTLLDADGRLRPTTAEAVARASAAGIRPVLCTGRRYRRAREIADALGLDTPIVCNSGAVVKDPRDHATLWRADMDGPLVEAVIGLFREHGLDTVAFTDRRPDRADFVIPRYPTGLPHFDEYVARNHAHAEVDAAWRSGAGEPEPVFHLCAVGTRAEMSRLERAVHARVPEQVQTFVQRSPRYVGTMCEVLRRDANKWTAVLHLANLWGVDRLEICAVGDDVNDVPMIRHAGLGVAMGHAPEAVRAAAAFVTGDHHQDGVAMLVNDVLLAS</sequence>
<dbReference type="AlphaFoldDB" id="A0A5B9VX31"/>
<dbReference type="InterPro" id="IPR006379">
    <property type="entry name" value="HAD-SF_hydro_IIB"/>
</dbReference>
<dbReference type="GO" id="GO:0000287">
    <property type="term" value="F:magnesium ion binding"/>
    <property type="evidence" value="ECO:0007669"/>
    <property type="project" value="TreeGrafter"/>
</dbReference>
<dbReference type="NCBIfam" id="TIGR00099">
    <property type="entry name" value="Cof-subfamily"/>
    <property type="match status" value="1"/>
</dbReference>
<evidence type="ECO:0000313" key="1">
    <source>
        <dbReference type="EMBL" id="QEH32828.1"/>
    </source>
</evidence>
<accession>A0A5B9VX31</accession>
<organism evidence="1 2">
    <name type="scientific">Aquisphaera giovannonii</name>
    <dbReference type="NCBI Taxonomy" id="406548"/>
    <lineage>
        <taxon>Bacteria</taxon>
        <taxon>Pseudomonadati</taxon>
        <taxon>Planctomycetota</taxon>
        <taxon>Planctomycetia</taxon>
        <taxon>Isosphaerales</taxon>
        <taxon>Isosphaeraceae</taxon>
        <taxon>Aquisphaera</taxon>
    </lineage>
</organism>
<evidence type="ECO:0000313" key="2">
    <source>
        <dbReference type="Proteomes" id="UP000324233"/>
    </source>
</evidence>
<dbReference type="InterPro" id="IPR036412">
    <property type="entry name" value="HAD-like_sf"/>
</dbReference>
<protein>
    <submittedName>
        <fullName evidence="1">Pyridoxal phosphate phosphatase YbhA</fullName>
        <ecNumber evidence="1">3.1.3.74</ecNumber>
    </submittedName>
</protein>
<reference evidence="1 2" key="1">
    <citation type="submission" date="2019-08" db="EMBL/GenBank/DDBJ databases">
        <title>Deep-cultivation of Planctomycetes and their phenomic and genomic characterization uncovers novel biology.</title>
        <authorList>
            <person name="Wiegand S."/>
            <person name="Jogler M."/>
            <person name="Boedeker C."/>
            <person name="Pinto D."/>
            <person name="Vollmers J."/>
            <person name="Rivas-Marin E."/>
            <person name="Kohn T."/>
            <person name="Peeters S.H."/>
            <person name="Heuer A."/>
            <person name="Rast P."/>
            <person name="Oberbeckmann S."/>
            <person name="Bunk B."/>
            <person name="Jeske O."/>
            <person name="Meyerdierks A."/>
            <person name="Storesund J.E."/>
            <person name="Kallscheuer N."/>
            <person name="Luecker S."/>
            <person name="Lage O.M."/>
            <person name="Pohl T."/>
            <person name="Merkel B.J."/>
            <person name="Hornburger P."/>
            <person name="Mueller R.-W."/>
            <person name="Bruemmer F."/>
            <person name="Labrenz M."/>
            <person name="Spormann A.M."/>
            <person name="Op den Camp H."/>
            <person name="Overmann J."/>
            <person name="Amann R."/>
            <person name="Jetten M.S.M."/>
            <person name="Mascher T."/>
            <person name="Medema M.H."/>
            <person name="Devos D.P."/>
            <person name="Kaster A.-K."/>
            <person name="Ovreas L."/>
            <person name="Rohde M."/>
            <person name="Galperin M.Y."/>
            <person name="Jogler C."/>
        </authorList>
    </citation>
    <scope>NUCLEOTIDE SEQUENCE [LARGE SCALE GENOMIC DNA]</scope>
    <source>
        <strain evidence="1 2">OJF2</strain>
    </source>
</reference>
<dbReference type="KEGG" id="agv:OJF2_13120"/>
<dbReference type="SFLD" id="SFLDS00003">
    <property type="entry name" value="Haloacid_Dehalogenase"/>
    <property type="match status" value="1"/>
</dbReference>
<dbReference type="NCBIfam" id="TIGR01484">
    <property type="entry name" value="HAD-SF-IIB"/>
    <property type="match status" value="1"/>
</dbReference>
<keyword evidence="2" id="KW-1185">Reference proteome</keyword>
<dbReference type="PANTHER" id="PTHR10000:SF8">
    <property type="entry name" value="HAD SUPERFAMILY HYDROLASE-LIKE, TYPE 3"/>
    <property type="match status" value="1"/>
</dbReference>
<dbReference type="GO" id="GO:0005829">
    <property type="term" value="C:cytosol"/>
    <property type="evidence" value="ECO:0007669"/>
    <property type="project" value="TreeGrafter"/>
</dbReference>